<evidence type="ECO:0000313" key="2">
    <source>
        <dbReference type="Proteomes" id="UP000054279"/>
    </source>
</evidence>
<gene>
    <name evidence="1" type="ORF">M422DRAFT_270273</name>
</gene>
<evidence type="ECO:0000313" key="1">
    <source>
        <dbReference type="EMBL" id="KIJ28414.1"/>
    </source>
</evidence>
<reference evidence="1 2" key="1">
    <citation type="submission" date="2014-06" db="EMBL/GenBank/DDBJ databases">
        <title>Evolutionary Origins and Diversification of the Mycorrhizal Mutualists.</title>
        <authorList>
            <consortium name="DOE Joint Genome Institute"/>
            <consortium name="Mycorrhizal Genomics Consortium"/>
            <person name="Kohler A."/>
            <person name="Kuo A."/>
            <person name="Nagy L.G."/>
            <person name="Floudas D."/>
            <person name="Copeland A."/>
            <person name="Barry K.W."/>
            <person name="Cichocki N."/>
            <person name="Veneault-Fourrey C."/>
            <person name="LaButti K."/>
            <person name="Lindquist E.A."/>
            <person name="Lipzen A."/>
            <person name="Lundell T."/>
            <person name="Morin E."/>
            <person name="Murat C."/>
            <person name="Riley R."/>
            <person name="Ohm R."/>
            <person name="Sun H."/>
            <person name="Tunlid A."/>
            <person name="Henrissat B."/>
            <person name="Grigoriev I.V."/>
            <person name="Hibbett D.S."/>
            <person name="Martin F."/>
        </authorList>
    </citation>
    <scope>NUCLEOTIDE SEQUENCE [LARGE SCALE GENOMIC DNA]</scope>
    <source>
        <strain evidence="1 2">SS14</strain>
    </source>
</reference>
<dbReference type="HOGENOM" id="CLU_3070200_0_0_1"/>
<name>A0A0C9U2R6_SPHS4</name>
<keyword evidence="2" id="KW-1185">Reference proteome</keyword>
<protein>
    <submittedName>
        <fullName evidence="1">Uncharacterized protein</fullName>
    </submittedName>
</protein>
<proteinExistence type="predicted"/>
<dbReference type="Proteomes" id="UP000054279">
    <property type="component" value="Unassembled WGS sequence"/>
</dbReference>
<organism evidence="1 2">
    <name type="scientific">Sphaerobolus stellatus (strain SS14)</name>
    <dbReference type="NCBI Taxonomy" id="990650"/>
    <lineage>
        <taxon>Eukaryota</taxon>
        <taxon>Fungi</taxon>
        <taxon>Dikarya</taxon>
        <taxon>Basidiomycota</taxon>
        <taxon>Agaricomycotina</taxon>
        <taxon>Agaricomycetes</taxon>
        <taxon>Phallomycetidae</taxon>
        <taxon>Geastrales</taxon>
        <taxon>Sphaerobolaceae</taxon>
        <taxon>Sphaerobolus</taxon>
    </lineage>
</organism>
<accession>A0A0C9U2R6</accession>
<dbReference type="AlphaFoldDB" id="A0A0C9U2R6"/>
<sequence>MGKGQGQVDWSGLPGHFSEEAIGFWDALIVQFHTQGKKYITEGHEFTHILYWE</sequence>
<dbReference type="EMBL" id="KN837306">
    <property type="protein sequence ID" value="KIJ28414.1"/>
    <property type="molecule type" value="Genomic_DNA"/>
</dbReference>